<sequence>MPKKSKPPKPSLPKQRSLRSNVNTHAVYCMHCDTEYEILVPKCPNCSLPQYEGSIRPQRPTNYYDDDSDQGATFTCFMKLLFEIRHLYLGHGLYFFARSGFRDGKGLKTWGIYELIDFPDFDFESSSPITALYVCRESFNIASTRYTKTFASPESPFKTWFNFDVDTLYIGHREAFTHRIPGIENLKRLAIFAEPLPVIALDEGYDTEWWWWGFQNMYILEVFLDVCLIDAGRLEELTLVTGQCPCNTHVFTPKRSFDLSFIELQDIDASLKFYTSPYEPKLEESFQFIQQEYVAQLRSLASIRFDILEEYRSMKCEASKYEMPVIRNMIVTTTSMKAKLERAKAAFEVKKDEHMKSNKLLAT</sequence>
<evidence type="ECO:0000259" key="1">
    <source>
        <dbReference type="Pfam" id="PF20150"/>
    </source>
</evidence>
<comment type="caution">
    <text evidence="2">The sequence shown here is derived from an EMBL/GenBank/DDBJ whole genome shotgun (WGS) entry which is preliminary data.</text>
</comment>
<protein>
    <recommendedName>
        <fullName evidence="1">2EXR domain-containing protein</fullName>
    </recommendedName>
</protein>
<dbReference type="Pfam" id="PF20150">
    <property type="entry name" value="2EXR"/>
    <property type="match status" value="1"/>
</dbReference>
<reference evidence="2 3" key="1">
    <citation type="submission" date="2017-12" db="EMBL/GenBank/DDBJ databases">
        <title>Comparative genomics of Botrytis spp.</title>
        <authorList>
            <person name="Valero-Jimenez C.A."/>
            <person name="Tapia P."/>
            <person name="Veloso J."/>
            <person name="Silva-Moreno E."/>
            <person name="Staats M."/>
            <person name="Valdes J.H."/>
            <person name="Van Kan J.A.L."/>
        </authorList>
    </citation>
    <scope>NUCLEOTIDE SEQUENCE [LARGE SCALE GENOMIC DNA]</scope>
    <source>
        <strain evidence="2 3">MUCL435</strain>
    </source>
</reference>
<dbReference type="AlphaFoldDB" id="A0A4S8QGM5"/>
<dbReference type="EMBL" id="PQXL01000880">
    <property type="protein sequence ID" value="THV43823.1"/>
    <property type="molecule type" value="Genomic_DNA"/>
</dbReference>
<dbReference type="Proteomes" id="UP000308671">
    <property type="component" value="Unassembled WGS sequence"/>
</dbReference>
<evidence type="ECO:0000313" key="2">
    <source>
        <dbReference type="EMBL" id="THV43823.1"/>
    </source>
</evidence>
<name>A0A4S8QGM5_9HELO</name>
<dbReference type="InterPro" id="IPR045518">
    <property type="entry name" value="2EXR"/>
</dbReference>
<proteinExistence type="predicted"/>
<evidence type="ECO:0000313" key="3">
    <source>
        <dbReference type="Proteomes" id="UP000308671"/>
    </source>
</evidence>
<dbReference type="OrthoDB" id="3437257at2759"/>
<organism evidence="2 3">
    <name type="scientific">Botrytis galanthina</name>
    <dbReference type="NCBI Taxonomy" id="278940"/>
    <lineage>
        <taxon>Eukaryota</taxon>
        <taxon>Fungi</taxon>
        <taxon>Dikarya</taxon>
        <taxon>Ascomycota</taxon>
        <taxon>Pezizomycotina</taxon>
        <taxon>Leotiomycetes</taxon>
        <taxon>Helotiales</taxon>
        <taxon>Sclerotiniaceae</taxon>
        <taxon>Botrytis</taxon>
    </lineage>
</organism>
<feature type="domain" description="2EXR" evidence="1">
    <location>
        <begin position="121"/>
        <end position="168"/>
    </location>
</feature>
<keyword evidence="3" id="KW-1185">Reference proteome</keyword>
<gene>
    <name evidence="2" type="ORF">BGAL_0885g00010</name>
</gene>
<accession>A0A4S8QGM5</accession>